<keyword evidence="5 6" id="KW-0472">Membrane</keyword>
<keyword evidence="4 6" id="KW-1133">Transmembrane helix</keyword>
<feature type="transmembrane region" description="Helical" evidence="6">
    <location>
        <begin position="88"/>
        <end position="107"/>
    </location>
</feature>
<dbReference type="PIRSF" id="PIRSF006060">
    <property type="entry name" value="AA_transporter"/>
    <property type="match status" value="1"/>
</dbReference>
<keyword evidence="2" id="KW-1003">Cell membrane</keyword>
<evidence type="ECO:0000256" key="6">
    <source>
        <dbReference type="SAM" id="Phobius"/>
    </source>
</evidence>
<dbReference type="PANTHER" id="PTHR42770">
    <property type="entry name" value="AMINO ACID TRANSPORTER-RELATED"/>
    <property type="match status" value="1"/>
</dbReference>
<feature type="transmembrane region" description="Helical" evidence="6">
    <location>
        <begin position="113"/>
        <end position="136"/>
    </location>
</feature>
<dbReference type="InterPro" id="IPR002293">
    <property type="entry name" value="AA/rel_permease1"/>
</dbReference>
<evidence type="ECO:0000256" key="4">
    <source>
        <dbReference type="ARBA" id="ARBA00022989"/>
    </source>
</evidence>
<feature type="transmembrane region" description="Helical" evidence="6">
    <location>
        <begin position="382"/>
        <end position="402"/>
    </location>
</feature>
<keyword evidence="8" id="KW-1185">Reference proteome</keyword>
<reference evidence="7 8" key="1">
    <citation type="submission" date="2024-03" db="EMBL/GenBank/DDBJ databases">
        <title>Human intestinal bacterial collection.</title>
        <authorList>
            <person name="Pauvert C."/>
            <person name="Hitch T.C.A."/>
            <person name="Clavel T."/>
        </authorList>
    </citation>
    <scope>NUCLEOTIDE SEQUENCE [LARGE SCALE GENOMIC DNA]</scope>
    <source>
        <strain evidence="7 8">CLA-SR-H021</strain>
    </source>
</reference>
<evidence type="ECO:0000256" key="5">
    <source>
        <dbReference type="ARBA" id="ARBA00023136"/>
    </source>
</evidence>
<evidence type="ECO:0000313" key="8">
    <source>
        <dbReference type="Proteomes" id="UP001454086"/>
    </source>
</evidence>
<feature type="transmembrane region" description="Helical" evidence="6">
    <location>
        <begin position="221"/>
        <end position="247"/>
    </location>
</feature>
<gene>
    <name evidence="7" type="ORF">WMQ36_13285</name>
</gene>
<feature type="transmembrane region" description="Helical" evidence="6">
    <location>
        <begin position="148"/>
        <end position="168"/>
    </location>
</feature>
<evidence type="ECO:0000313" key="7">
    <source>
        <dbReference type="EMBL" id="MEQ2425949.1"/>
    </source>
</evidence>
<feature type="transmembrane region" description="Helical" evidence="6">
    <location>
        <begin position="344"/>
        <end position="361"/>
    </location>
</feature>
<keyword evidence="3 6" id="KW-0812">Transmembrane</keyword>
<feature type="transmembrane region" description="Helical" evidence="6">
    <location>
        <begin position="43"/>
        <end position="67"/>
    </location>
</feature>
<feature type="transmembrane region" description="Helical" evidence="6">
    <location>
        <begin position="188"/>
        <end position="209"/>
    </location>
</feature>
<organism evidence="7 8">
    <name type="scientific">Enterocloster hominis</name>
    <name type="common">ex Hitch et al. 2024</name>
    <dbReference type="NCBI Taxonomy" id="1917870"/>
    <lineage>
        <taxon>Bacteria</taxon>
        <taxon>Bacillati</taxon>
        <taxon>Bacillota</taxon>
        <taxon>Clostridia</taxon>
        <taxon>Lachnospirales</taxon>
        <taxon>Lachnospiraceae</taxon>
        <taxon>Enterocloster</taxon>
    </lineage>
</organism>
<dbReference type="EMBL" id="JBBMFM010000046">
    <property type="protein sequence ID" value="MEQ2425949.1"/>
    <property type="molecule type" value="Genomic_DNA"/>
</dbReference>
<dbReference type="Gene3D" id="1.20.1740.10">
    <property type="entry name" value="Amino acid/polyamine transporter I"/>
    <property type="match status" value="1"/>
</dbReference>
<evidence type="ECO:0000256" key="2">
    <source>
        <dbReference type="ARBA" id="ARBA00022475"/>
    </source>
</evidence>
<dbReference type="PANTHER" id="PTHR42770:SF7">
    <property type="entry name" value="MEMBRANE PROTEIN"/>
    <property type="match status" value="1"/>
</dbReference>
<feature type="transmembrane region" description="Helical" evidence="6">
    <location>
        <begin position="14"/>
        <end position="37"/>
    </location>
</feature>
<accession>A0ABV1D6B9</accession>
<sequence length="442" mass="48375">MGENKSQGLGIKELTSLAAGQVIGAGVVTLVGQAIGVTGRSVWLAYATAILLGFCIIFPYIMLSSMIRVKGGNYTFVSTILGDRWGGMYGMAFTLNMFACGMFGLSMGTYMNAIFPFLNVKVVAVVMVTLFWIINMMGVSFMAKFQNIMSLFLFLGLGLFIVIGLFHMRPGTFDLSSPEFFTNGADGFFNAVLLLVFSCTGQSFVVAFSKEARNPKRDVPFAIIAATGIILFLYTMIAIVASGVLPIDQVAGKPLTEVAKTLMSRPLYYAFVIGGPIMALATTLNSSYSVFSRPFHQMTRDGWFPGKLGQTNKAEAPYRILVLMYIIAVLPILLNLSISTITSNVVLVGRIADVVAIIAVIRLPKVLPDAWENRYFRMSKPVFYVVMALCLCATLFAIVLSLRNITTTLAVVTIVLIILFFVYATLRQKSGKVHMEKSYELQ</sequence>
<name>A0ABV1D6B9_9FIRM</name>
<protein>
    <submittedName>
        <fullName evidence="7">APC family permease</fullName>
    </submittedName>
</protein>
<dbReference type="InterPro" id="IPR050367">
    <property type="entry name" value="APC_superfamily"/>
</dbReference>
<evidence type="ECO:0000256" key="1">
    <source>
        <dbReference type="ARBA" id="ARBA00004651"/>
    </source>
</evidence>
<comment type="caution">
    <text evidence="7">The sequence shown here is derived from an EMBL/GenBank/DDBJ whole genome shotgun (WGS) entry which is preliminary data.</text>
</comment>
<comment type="subcellular location">
    <subcellularLocation>
        <location evidence="1">Cell membrane</location>
        <topology evidence="1">Multi-pass membrane protein</topology>
    </subcellularLocation>
</comment>
<feature type="transmembrane region" description="Helical" evidence="6">
    <location>
        <begin position="408"/>
        <end position="426"/>
    </location>
</feature>
<feature type="transmembrane region" description="Helical" evidence="6">
    <location>
        <begin position="320"/>
        <end position="338"/>
    </location>
</feature>
<dbReference type="Pfam" id="PF13520">
    <property type="entry name" value="AA_permease_2"/>
    <property type="match status" value="1"/>
</dbReference>
<proteinExistence type="predicted"/>
<evidence type="ECO:0000256" key="3">
    <source>
        <dbReference type="ARBA" id="ARBA00022692"/>
    </source>
</evidence>
<dbReference type="Proteomes" id="UP001454086">
    <property type="component" value="Unassembled WGS sequence"/>
</dbReference>
<feature type="transmembrane region" description="Helical" evidence="6">
    <location>
        <begin position="267"/>
        <end position="291"/>
    </location>
</feature>
<dbReference type="RefSeq" id="WP_025484174.1">
    <property type="nucleotide sequence ID" value="NZ_JAJFDX010000006.1"/>
</dbReference>